<evidence type="ECO:0000256" key="1">
    <source>
        <dbReference type="SAM" id="Phobius"/>
    </source>
</evidence>
<dbReference type="InterPro" id="IPR019242">
    <property type="entry name" value="DUF2198"/>
</dbReference>
<keyword evidence="1" id="KW-1133">Transmembrane helix</keyword>
<name>A0ABU4G6P7_9BACL</name>
<feature type="transmembrane region" description="Helical" evidence="1">
    <location>
        <begin position="6"/>
        <end position="23"/>
    </location>
</feature>
<feature type="transmembrane region" description="Helical" evidence="1">
    <location>
        <begin position="52"/>
        <end position="70"/>
    </location>
</feature>
<gene>
    <name evidence="2" type="ORF">QT711_05590</name>
</gene>
<reference evidence="2 3" key="1">
    <citation type="submission" date="2023-06" db="EMBL/GenBank/DDBJ databases">
        <title>Sporosarcina sp. nov., isolated from Korean traditional fermented seafood 'Jeotgal'.</title>
        <authorList>
            <person name="Yang A.I."/>
            <person name="Shin N.-R."/>
        </authorList>
    </citation>
    <scope>NUCLEOTIDE SEQUENCE [LARGE SCALE GENOMIC DNA]</scope>
    <source>
        <strain evidence="2 3">KCTC13119</strain>
    </source>
</reference>
<dbReference type="Proteomes" id="UP001282284">
    <property type="component" value="Unassembled WGS sequence"/>
</dbReference>
<feature type="transmembrane region" description="Helical" evidence="1">
    <location>
        <begin position="30"/>
        <end position="46"/>
    </location>
</feature>
<dbReference type="EMBL" id="JAUBDI010000003">
    <property type="protein sequence ID" value="MDW0112648.1"/>
    <property type="molecule type" value="Genomic_DNA"/>
</dbReference>
<keyword evidence="1" id="KW-0472">Membrane</keyword>
<keyword evidence="3" id="KW-1185">Reference proteome</keyword>
<keyword evidence="1" id="KW-0812">Transmembrane</keyword>
<evidence type="ECO:0000313" key="2">
    <source>
        <dbReference type="EMBL" id="MDW0112648.1"/>
    </source>
</evidence>
<proteinExistence type="predicted"/>
<comment type="caution">
    <text evidence="2">The sequence shown here is derived from an EMBL/GenBank/DDBJ whole genome shotgun (WGS) entry which is preliminary data.</text>
</comment>
<sequence>MALLETKLLLALFLPGLLVVFFTRVTFHHFVGLALTVALIAASIYAGYTHNWLLYVADALSLTIGFWYATRMVKKARKRQQGVDE</sequence>
<evidence type="ECO:0000313" key="3">
    <source>
        <dbReference type="Proteomes" id="UP001282284"/>
    </source>
</evidence>
<organism evidence="2 3">
    <name type="scientific">Sporosarcina saromensis</name>
    <dbReference type="NCBI Taxonomy" id="359365"/>
    <lineage>
        <taxon>Bacteria</taxon>
        <taxon>Bacillati</taxon>
        <taxon>Bacillota</taxon>
        <taxon>Bacilli</taxon>
        <taxon>Bacillales</taxon>
        <taxon>Caryophanaceae</taxon>
        <taxon>Sporosarcina</taxon>
    </lineage>
</organism>
<dbReference type="Pfam" id="PF09964">
    <property type="entry name" value="DUF2198"/>
    <property type="match status" value="1"/>
</dbReference>
<protein>
    <submittedName>
        <fullName evidence="2">CsbA family protein</fullName>
    </submittedName>
</protein>
<accession>A0ABU4G6P7</accession>